<accession>A0ABY9Y0Q4</accession>
<dbReference type="Pfam" id="PF00535">
    <property type="entry name" value="Glycos_transf_2"/>
    <property type="match status" value="1"/>
</dbReference>
<dbReference type="InterPro" id="IPR001173">
    <property type="entry name" value="Glyco_trans_2-like"/>
</dbReference>
<keyword evidence="3" id="KW-0808">Transferase</keyword>
<sequence length="328" mass="39107">MTNTPLISIIIPTYNRTHLIGETLDSVLAQTYANWECIVVDDGSTDNTDEVLKNYCQKDERIQYHHRPIDRPKGANACRNYGFELSKGKYIQFLDSDDVLESFCFEERVAYYLRDSSLDLLIRDTGLLNDSVKIYKSINKDPDKSDRENYLRLFLCYDIPWHTSSCLYSKKLLNICRFDENLSRFQDVSFNIKILSTFKNIKLLRDFKIDTFYRVDKHKIYNTNFRNKVLHSLLDFYKIHSDLLNTKEFKPEFRKFNNKIINEFVIPFFNKNKKRSNQVFLWSIKSGIYNFETKILFLLMMLFMNLGIFKIKGIGMYRFYKTFSLKIN</sequence>
<keyword evidence="1" id="KW-0812">Transmembrane</keyword>
<dbReference type="Gene3D" id="3.90.550.10">
    <property type="entry name" value="Spore Coat Polysaccharide Biosynthesis Protein SpsA, Chain A"/>
    <property type="match status" value="1"/>
</dbReference>
<dbReference type="InterPro" id="IPR029044">
    <property type="entry name" value="Nucleotide-diphossugar_trans"/>
</dbReference>
<dbReference type="EMBL" id="CP134536">
    <property type="protein sequence ID" value="WNH11626.1"/>
    <property type="molecule type" value="Genomic_DNA"/>
</dbReference>
<dbReference type="GO" id="GO:0016757">
    <property type="term" value="F:glycosyltransferase activity"/>
    <property type="evidence" value="ECO:0007669"/>
    <property type="project" value="UniProtKB-KW"/>
</dbReference>
<keyword evidence="1" id="KW-1133">Transmembrane helix</keyword>
<gene>
    <name evidence="3" type="ORF">RHP49_12040</name>
</gene>
<feature type="transmembrane region" description="Helical" evidence="1">
    <location>
        <begin position="295"/>
        <end position="311"/>
    </location>
</feature>
<dbReference type="Proteomes" id="UP001303407">
    <property type="component" value="Chromosome"/>
</dbReference>
<evidence type="ECO:0000259" key="2">
    <source>
        <dbReference type="Pfam" id="PF00535"/>
    </source>
</evidence>
<evidence type="ECO:0000313" key="3">
    <source>
        <dbReference type="EMBL" id="WNH11626.1"/>
    </source>
</evidence>
<keyword evidence="1" id="KW-0472">Membrane</keyword>
<feature type="domain" description="Glycosyltransferase 2-like" evidence="2">
    <location>
        <begin position="8"/>
        <end position="114"/>
    </location>
</feature>
<dbReference type="PANTHER" id="PTHR22916">
    <property type="entry name" value="GLYCOSYLTRANSFERASE"/>
    <property type="match status" value="1"/>
</dbReference>
<evidence type="ECO:0000313" key="4">
    <source>
        <dbReference type="Proteomes" id="UP001303407"/>
    </source>
</evidence>
<dbReference type="EC" id="2.4.-.-" evidence="3"/>
<keyword evidence="3" id="KW-0328">Glycosyltransferase</keyword>
<keyword evidence="4" id="KW-1185">Reference proteome</keyword>
<name>A0ABY9Y0Q4_9FLAO</name>
<evidence type="ECO:0000256" key="1">
    <source>
        <dbReference type="SAM" id="Phobius"/>
    </source>
</evidence>
<proteinExistence type="predicted"/>
<dbReference type="CDD" id="cd00761">
    <property type="entry name" value="Glyco_tranf_GTA_type"/>
    <property type="match status" value="1"/>
</dbReference>
<protein>
    <submittedName>
        <fullName evidence="3">Glycosyltransferase family 2 protein</fullName>
        <ecNumber evidence="3">2.4.-.-</ecNumber>
    </submittedName>
</protein>
<dbReference type="RefSeq" id="WP_415861606.1">
    <property type="nucleotide sequence ID" value="NZ_CP134536.1"/>
</dbReference>
<organism evidence="3 4">
    <name type="scientific">Thalassobellus suaedae</name>
    <dbReference type="NCBI Taxonomy" id="3074124"/>
    <lineage>
        <taxon>Bacteria</taxon>
        <taxon>Pseudomonadati</taxon>
        <taxon>Bacteroidota</taxon>
        <taxon>Flavobacteriia</taxon>
        <taxon>Flavobacteriales</taxon>
        <taxon>Flavobacteriaceae</taxon>
        <taxon>Thalassobellus</taxon>
    </lineage>
</organism>
<reference evidence="3 4" key="1">
    <citation type="submission" date="2023-09" db="EMBL/GenBank/DDBJ databases">
        <title>Thalassobella suaedae gen. nov., sp. nov., a marine bacterium of the family Flavobacteriaceae isolated from a halophyte Suaeda japonica.</title>
        <authorList>
            <person name="Lee S.Y."/>
            <person name="Hwang C.Y."/>
        </authorList>
    </citation>
    <scope>NUCLEOTIDE SEQUENCE [LARGE SCALE GENOMIC DNA]</scope>
    <source>
        <strain evidence="3 4">HL-DH10</strain>
    </source>
</reference>
<dbReference type="SUPFAM" id="SSF53448">
    <property type="entry name" value="Nucleotide-diphospho-sugar transferases"/>
    <property type="match status" value="1"/>
</dbReference>